<dbReference type="NCBIfam" id="TIGR00299">
    <property type="entry name" value="nickel pincer cofactor biosynthesis protein LarC"/>
    <property type="match status" value="1"/>
</dbReference>
<comment type="catalytic activity">
    <reaction evidence="3">
        <text>Ni(II)-pyridinium-3,5-bisthiocarboxylate mononucleotide = pyridinium-3,5-bisthiocarboxylate mononucleotide + Ni(2+)</text>
        <dbReference type="Rhea" id="RHEA:54784"/>
        <dbReference type="ChEBI" id="CHEBI:49786"/>
        <dbReference type="ChEBI" id="CHEBI:137372"/>
        <dbReference type="ChEBI" id="CHEBI:137373"/>
        <dbReference type="EC" id="4.99.1.12"/>
    </reaction>
</comment>
<evidence type="ECO:0000256" key="1">
    <source>
        <dbReference type="ARBA" id="ARBA00022596"/>
    </source>
</evidence>
<sequence>MKTAYFDCFSGISGNMIIGAFLSAGMPLDYLKCELAKLPLDNEYQLITKNVTKQGIGACYFDVKPCHDQDHQPHSRHLHHIRELIEQSSLAGRVKKLSLEIFQRLGDAEATVHRCSLDEVHFHEVGGVDAIIDIVGAAICYHYLGIERVSASPLHVGHGMVKCAHGMMPVPAPATAQLLKGIPIYSTEVKGELVTPTGAAILTTLTDEFGPLPPLTPEIIGYGAGTWELPIPNVLRLYLGEMKPPSPAQETAAILEATIDDMNPEFYPFLMEKLFQAGAADVFLTPIQMKKNRPGILVTITSRLANHQPLLDVLFAESTTIGIRTHPVARYTLDRALHTVETSLGSVRIKIGKAGAGILNISPEYEDCRLLAEKTGIPLKDIYLEAQAKGYQLLKKNQKK</sequence>
<dbReference type="Pfam" id="PF01969">
    <property type="entry name" value="Ni_insertion"/>
    <property type="match status" value="1"/>
</dbReference>
<evidence type="ECO:0000256" key="2">
    <source>
        <dbReference type="ARBA" id="ARBA00023239"/>
    </source>
</evidence>
<dbReference type="EMBL" id="JANPWE010000002">
    <property type="protein sequence ID" value="MCR6545123.1"/>
    <property type="molecule type" value="Genomic_DNA"/>
</dbReference>
<comment type="similarity">
    <text evidence="3">Belongs to the LarC family.</text>
</comment>
<dbReference type="Gene3D" id="3.30.70.1380">
    <property type="entry name" value="Transcriptional regulatory protein pf0864 domain like"/>
    <property type="match status" value="1"/>
</dbReference>
<dbReference type="Proteomes" id="UP001524944">
    <property type="component" value="Unassembled WGS sequence"/>
</dbReference>
<protein>
    <recommendedName>
        <fullName evidence="3">Pyridinium-3,5-bisthiocarboxylic acid mononucleotide nickel insertion protein</fullName>
        <shortName evidence="3">P2TMN nickel insertion protein</shortName>
        <ecNumber evidence="3">4.99.1.12</ecNumber>
    </recommendedName>
    <alternativeName>
        <fullName evidence="3">Nickel-pincer cofactor biosynthesis protein LarC</fullName>
    </alternativeName>
</protein>
<organism evidence="4 5">
    <name type="scientific">Dehalobacterium formicoaceticum</name>
    <dbReference type="NCBI Taxonomy" id="51515"/>
    <lineage>
        <taxon>Bacteria</taxon>
        <taxon>Bacillati</taxon>
        <taxon>Bacillota</taxon>
        <taxon>Clostridia</taxon>
        <taxon>Eubacteriales</taxon>
        <taxon>Peptococcaceae</taxon>
        <taxon>Dehalobacterium</taxon>
    </lineage>
</organism>
<reference evidence="4 5" key="1">
    <citation type="submission" date="2022-08" db="EMBL/GenBank/DDBJ databases">
        <title>Proteogenomics of the novel Dehalobacterium formicoaceticum strain EZ94 highlights a key role of methyltransferases during anaerobic dichloromethane degradation.</title>
        <authorList>
            <person name="Wasmund K."/>
        </authorList>
    </citation>
    <scope>NUCLEOTIDE SEQUENCE [LARGE SCALE GENOMIC DNA]</scope>
    <source>
        <strain evidence="4 5">EZ94</strain>
    </source>
</reference>
<evidence type="ECO:0000313" key="5">
    <source>
        <dbReference type="Proteomes" id="UP001524944"/>
    </source>
</evidence>
<proteinExistence type="inferred from homology"/>
<dbReference type="HAMAP" id="MF_01074">
    <property type="entry name" value="LarC"/>
    <property type="match status" value="1"/>
</dbReference>
<evidence type="ECO:0000256" key="3">
    <source>
        <dbReference type="HAMAP-Rule" id="MF_01074"/>
    </source>
</evidence>
<accession>A0ABT1Y3H9</accession>
<dbReference type="RefSeq" id="WP_089608791.1">
    <property type="nucleotide sequence ID" value="NZ_CP022121.1"/>
</dbReference>
<name>A0ABT1Y3H9_9FIRM</name>
<comment type="function">
    <text evidence="3">Involved in the biosynthesis of a nickel-pincer cofactor ((SCS)Ni(II) pincer complex). Binds Ni(2+), and functions in nickel delivery to pyridinium-3,5-bisthiocarboxylic acid mononucleotide (P2TMN), to form the mature cofactor. Is thus probably required for the activation of nickel-pincer cofactor-dependent enzymes.</text>
</comment>
<dbReference type="InterPro" id="IPR002822">
    <property type="entry name" value="Ni_insertion"/>
</dbReference>
<dbReference type="Gene3D" id="3.10.20.300">
    <property type="entry name" value="mk0293 like domain"/>
    <property type="match status" value="1"/>
</dbReference>
<dbReference type="PANTHER" id="PTHR36566:SF1">
    <property type="entry name" value="PYRIDINIUM-3,5-BISTHIOCARBOXYLIC ACID MONONUCLEOTIDE NICKEL INSERTION PROTEIN"/>
    <property type="match status" value="1"/>
</dbReference>
<dbReference type="EC" id="4.99.1.12" evidence="3"/>
<evidence type="ECO:0000313" key="4">
    <source>
        <dbReference type="EMBL" id="MCR6545123.1"/>
    </source>
</evidence>
<keyword evidence="5" id="KW-1185">Reference proteome</keyword>
<comment type="caution">
    <text evidence="4">The sequence shown here is derived from an EMBL/GenBank/DDBJ whole genome shotgun (WGS) entry which is preliminary data.</text>
</comment>
<dbReference type="PANTHER" id="PTHR36566">
    <property type="entry name" value="NICKEL INSERTION PROTEIN-RELATED"/>
    <property type="match status" value="1"/>
</dbReference>
<keyword evidence="1 3" id="KW-0533">Nickel</keyword>
<gene>
    <name evidence="3 4" type="primary">larC</name>
    <name evidence="4" type="ORF">NVS47_06270</name>
</gene>
<keyword evidence="2 3" id="KW-0456">Lyase</keyword>